<proteinExistence type="predicted"/>
<protein>
    <submittedName>
        <fullName evidence="1">Uncharacterized protein</fullName>
    </submittedName>
</protein>
<dbReference type="AlphaFoldDB" id="A0A1B8P120"/>
<gene>
    <name evidence="1" type="ORF">A8U91_00290</name>
</gene>
<dbReference type="EMBL" id="MAJD01000001">
    <property type="protein sequence ID" value="OBX35954.1"/>
    <property type="molecule type" value="Genomic_DNA"/>
</dbReference>
<reference evidence="1 2" key="1">
    <citation type="submission" date="2016-06" db="EMBL/GenBank/DDBJ databases">
        <title>Genome sequence of halotolerant plant growth promoting strain of Halomonas elongata HEK1 isolated from salterns of Rann of Kutch, Gujarat, India.</title>
        <authorList>
            <person name="Gaba S."/>
            <person name="Singh R.N."/>
            <person name="Abrol S."/>
            <person name="Kaushik R."/>
            <person name="Saxena A.K."/>
        </authorList>
    </citation>
    <scope>NUCLEOTIDE SEQUENCE [LARGE SCALE GENOMIC DNA]</scope>
    <source>
        <strain evidence="1 2">HEK1</strain>
    </source>
</reference>
<evidence type="ECO:0000313" key="1">
    <source>
        <dbReference type="EMBL" id="OBX35954.1"/>
    </source>
</evidence>
<evidence type="ECO:0000313" key="2">
    <source>
        <dbReference type="Proteomes" id="UP000092504"/>
    </source>
</evidence>
<comment type="caution">
    <text evidence="1">The sequence shown here is derived from an EMBL/GenBank/DDBJ whole genome shotgun (WGS) entry which is preliminary data.</text>
</comment>
<name>A0A1B8P120_HALEL</name>
<accession>A0A1B8P120</accession>
<dbReference type="Proteomes" id="UP000092504">
    <property type="component" value="Unassembled WGS sequence"/>
</dbReference>
<sequence length="240" mass="26542">MTTALDLATKLGDEIEQFPLGQCSPSDDPDLQYAYSTGFRDIARRFVGAVKRIGDPDLADLVPSLDLDVAPYIAHAHDFRSELYVVIDALREASKDPNYGDVVASNSAFLNADLLVSLKTVPKDKFDVSKLVKMCEELNDAYARGNYITAVLLLRAVMNHVPPIFDVKSFKEVVAQSGRSLKSVLGRLEDEARPIADLHTHMTIRKSEHVPTKNQIEPYKAAFELLIAEVVGKLEVDENA</sequence>
<organism evidence="1 2">
    <name type="scientific">Halomonas elongata</name>
    <dbReference type="NCBI Taxonomy" id="2746"/>
    <lineage>
        <taxon>Bacteria</taxon>
        <taxon>Pseudomonadati</taxon>
        <taxon>Pseudomonadota</taxon>
        <taxon>Gammaproteobacteria</taxon>
        <taxon>Oceanospirillales</taxon>
        <taxon>Halomonadaceae</taxon>
        <taxon>Halomonas</taxon>
    </lineage>
</organism>